<dbReference type="PANTHER" id="PTHR30055:SF234">
    <property type="entry name" value="HTH-TYPE TRANSCRIPTIONAL REGULATOR BETI"/>
    <property type="match status" value="1"/>
</dbReference>
<keyword evidence="2 4" id="KW-0238">DNA-binding</keyword>
<gene>
    <name evidence="6" type="ORF">F9K24_10485</name>
</gene>
<organism evidence="6 7">
    <name type="scientific">Leptonema illini</name>
    <dbReference type="NCBI Taxonomy" id="183"/>
    <lineage>
        <taxon>Bacteria</taxon>
        <taxon>Pseudomonadati</taxon>
        <taxon>Spirochaetota</taxon>
        <taxon>Spirochaetia</taxon>
        <taxon>Leptospirales</taxon>
        <taxon>Leptospiraceae</taxon>
        <taxon>Leptonema</taxon>
    </lineage>
</organism>
<evidence type="ECO:0000313" key="7">
    <source>
        <dbReference type="Proteomes" id="UP000460298"/>
    </source>
</evidence>
<dbReference type="GO" id="GO:0000976">
    <property type="term" value="F:transcription cis-regulatory region binding"/>
    <property type="evidence" value="ECO:0007669"/>
    <property type="project" value="TreeGrafter"/>
</dbReference>
<name>A0A833H185_9LEPT</name>
<evidence type="ECO:0000256" key="2">
    <source>
        <dbReference type="ARBA" id="ARBA00023125"/>
    </source>
</evidence>
<dbReference type="GO" id="GO:0003700">
    <property type="term" value="F:DNA-binding transcription factor activity"/>
    <property type="evidence" value="ECO:0007669"/>
    <property type="project" value="TreeGrafter"/>
</dbReference>
<evidence type="ECO:0000256" key="1">
    <source>
        <dbReference type="ARBA" id="ARBA00023015"/>
    </source>
</evidence>
<reference evidence="6 7" key="1">
    <citation type="submission" date="2019-10" db="EMBL/GenBank/DDBJ databases">
        <title>Extracellular Electron Transfer in a Candidatus Methanoperedens spp. Enrichment Culture.</title>
        <authorList>
            <person name="Berger S."/>
            <person name="Rangel Shaw D."/>
            <person name="Berben T."/>
            <person name="In 'T Zandt M."/>
            <person name="Frank J."/>
            <person name="Reimann J."/>
            <person name="Jetten M.S.M."/>
            <person name="Welte C.U."/>
        </authorList>
    </citation>
    <scope>NUCLEOTIDE SEQUENCE [LARGE SCALE GENOMIC DNA]</scope>
    <source>
        <strain evidence="6">SB12</strain>
    </source>
</reference>
<feature type="DNA-binding region" description="H-T-H motif" evidence="4">
    <location>
        <begin position="36"/>
        <end position="55"/>
    </location>
</feature>
<keyword evidence="3" id="KW-0804">Transcription</keyword>
<dbReference type="AlphaFoldDB" id="A0A833H185"/>
<dbReference type="SUPFAM" id="SSF46689">
    <property type="entry name" value="Homeodomain-like"/>
    <property type="match status" value="1"/>
</dbReference>
<dbReference type="InterPro" id="IPR001647">
    <property type="entry name" value="HTH_TetR"/>
</dbReference>
<proteinExistence type="predicted"/>
<dbReference type="Proteomes" id="UP000460298">
    <property type="component" value="Unassembled WGS sequence"/>
</dbReference>
<evidence type="ECO:0000259" key="5">
    <source>
        <dbReference type="PROSITE" id="PS50977"/>
    </source>
</evidence>
<dbReference type="Pfam" id="PF00440">
    <property type="entry name" value="TetR_N"/>
    <property type="match status" value="1"/>
</dbReference>
<dbReference type="InterPro" id="IPR009057">
    <property type="entry name" value="Homeodomain-like_sf"/>
</dbReference>
<protein>
    <submittedName>
        <fullName evidence="6">TetR/AcrR family transcriptional regulator</fullName>
    </submittedName>
</protein>
<dbReference type="Gene3D" id="1.10.357.10">
    <property type="entry name" value="Tetracycline Repressor, domain 2"/>
    <property type="match status" value="1"/>
</dbReference>
<accession>A0A833H185</accession>
<dbReference type="EMBL" id="WBUI01000009">
    <property type="protein sequence ID" value="KAB2932346.1"/>
    <property type="molecule type" value="Genomic_DNA"/>
</dbReference>
<dbReference type="PROSITE" id="PS50977">
    <property type="entry name" value="HTH_TETR_2"/>
    <property type="match status" value="1"/>
</dbReference>
<comment type="caution">
    <text evidence="6">The sequence shown here is derived from an EMBL/GenBank/DDBJ whole genome shotgun (WGS) entry which is preliminary data.</text>
</comment>
<evidence type="ECO:0000256" key="3">
    <source>
        <dbReference type="ARBA" id="ARBA00023163"/>
    </source>
</evidence>
<keyword evidence="1" id="KW-0805">Transcription regulation</keyword>
<evidence type="ECO:0000256" key="4">
    <source>
        <dbReference type="PROSITE-ProRule" id="PRU00335"/>
    </source>
</evidence>
<feature type="domain" description="HTH tetR-type" evidence="5">
    <location>
        <begin position="13"/>
        <end position="73"/>
    </location>
</feature>
<sequence length="199" mass="23215">MPKKAATQESKKRRERRDWLLAGLMRFADGGEQNLRVERIAEDLGVTKGSYYYYFKNRDEFIEQMLEIALEITTQVFIDRASSEATARERLASLLLSVFQEQRGKDFDFYIRQFARKNRVAARFVTSMDNSRIEFLRELIEGCGRTAEYARSAAVFLYNYYLGFYIRSERKRPSKAALHEQMQLIGEMMGIDLSGGDHT</sequence>
<evidence type="ECO:0000313" key="6">
    <source>
        <dbReference type="EMBL" id="KAB2932346.1"/>
    </source>
</evidence>
<dbReference type="InterPro" id="IPR050109">
    <property type="entry name" value="HTH-type_TetR-like_transc_reg"/>
</dbReference>
<dbReference type="PANTHER" id="PTHR30055">
    <property type="entry name" value="HTH-TYPE TRANSCRIPTIONAL REGULATOR RUTR"/>
    <property type="match status" value="1"/>
</dbReference>